<dbReference type="OrthoDB" id="1930760at2759"/>
<dbReference type="SUPFAM" id="SSF52833">
    <property type="entry name" value="Thioredoxin-like"/>
    <property type="match status" value="1"/>
</dbReference>
<sequence>MSELKKTSGVDFEVRWHPYQLNPNAPKEGQNKLQMYQDKFGAARVAQMLPQMTKVYSDLGLNYSIGGLTGNTLDSHRLIYWAGQQGGAEVQNSLVEELFKNYFTEEKYINDRTVLVAAAEKVGLQGAAEYLMDPNNGLKEVQEEMADMARGVSGVPHFTISDRYVLSGAQDPSTFVQAFKKVLEERKA</sequence>
<dbReference type="CDD" id="cd03024">
    <property type="entry name" value="DsbA_FrnE"/>
    <property type="match status" value="1"/>
</dbReference>
<protein>
    <recommendedName>
        <fullName evidence="1">DSBA-like thioredoxin domain-containing protein</fullName>
    </recommendedName>
</protein>
<dbReference type="Proteomes" id="UP000232323">
    <property type="component" value="Unassembled WGS sequence"/>
</dbReference>
<evidence type="ECO:0000313" key="2">
    <source>
        <dbReference type="EMBL" id="GAX73894.1"/>
    </source>
</evidence>
<dbReference type="STRING" id="1157962.A0A250WST4"/>
<proteinExistence type="predicted"/>
<dbReference type="PANTHER" id="PTHR13887">
    <property type="entry name" value="GLUTATHIONE S-TRANSFERASE KAPPA"/>
    <property type="match status" value="1"/>
</dbReference>
<dbReference type="EMBL" id="BEGY01000005">
    <property type="protein sequence ID" value="GAX73894.1"/>
    <property type="molecule type" value="Genomic_DNA"/>
</dbReference>
<dbReference type="GO" id="GO:0016491">
    <property type="term" value="F:oxidoreductase activity"/>
    <property type="evidence" value="ECO:0007669"/>
    <property type="project" value="InterPro"/>
</dbReference>
<dbReference type="PANTHER" id="PTHR13887:SF41">
    <property type="entry name" value="THIOREDOXIN SUPERFAMILY PROTEIN"/>
    <property type="match status" value="1"/>
</dbReference>
<comment type="caution">
    <text evidence="2">The sequence shown here is derived from an EMBL/GenBank/DDBJ whole genome shotgun (WGS) entry which is preliminary data.</text>
</comment>
<gene>
    <name evidence="2" type="ORF">CEUSTIGMA_g1344.t1</name>
</gene>
<organism evidence="2 3">
    <name type="scientific">Chlamydomonas eustigma</name>
    <dbReference type="NCBI Taxonomy" id="1157962"/>
    <lineage>
        <taxon>Eukaryota</taxon>
        <taxon>Viridiplantae</taxon>
        <taxon>Chlorophyta</taxon>
        <taxon>core chlorophytes</taxon>
        <taxon>Chlorophyceae</taxon>
        <taxon>CS clade</taxon>
        <taxon>Chlamydomonadales</taxon>
        <taxon>Chlamydomonadaceae</taxon>
        <taxon>Chlamydomonas</taxon>
    </lineage>
</organism>
<keyword evidence="3" id="KW-1185">Reference proteome</keyword>
<name>A0A250WST4_9CHLO</name>
<evidence type="ECO:0000313" key="3">
    <source>
        <dbReference type="Proteomes" id="UP000232323"/>
    </source>
</evidence>
<evidence type="ECO:0000259" key="1">
    <source>
        <dbReference type="Pfam" id="PF01323"/>
    </source>
</evidence>
<reference evidence="2 3" key="1">
    <citation type="submission" date="2017-08" db="EMBL/GenBank/DDBJ databases">
        <title>Acidophilic green algal genome provides insights into adaptation to an acidic environment.</title>
        <authorList>
            <person name="Hirooka S."/>
            <person name="Hirose Y."/>
            <person name="Kanesaki Y."/>
            <person name="Higuchi S."/>
            <person name="Fujiwara T."/>
            <person name="Onuma R."/>
            <person name="Era A."/>
            <person name="Ohbayashi R."/>
            <person name="Uzuka A."/>
            <person name="Nozaki H."/>
            <person name="Yoshikawa H."/>
            <person name="Miyagishima S.Y."/>
        </authorList>
    </citation>
    <scope>NUCLEOTIDE SEQUENCE [LARGE SCALE GENOMIC DNA]</scope>
    <source>
        <strain evidence="2 3">NIES-2499</strain>
    </source>
</reference>
<dbReference type="InterPro" id="IPR036249">
    <property type="entry name" value="Thioredoxin-like_sf"/>
</dbReference>
<dbReference type="AlphaFoldDB" id="A0A250WST4"/>
<dbReference type="InterPro" id="IPR001853">
    <property type="entry name" value="DSBA-like_thioredoxin_dom"/>
</dbReference>
<accession>A0A250WST4</accession>
<dbReference type="Pfam" id="PF01323">
    <property type="entry name" value="DSBA"/>
    <property type="match status" value="1"/>
</dbReference>
<dbReference type="Gene3D" id="3.40.30.10">
    <property type="entry name" value="Glutaredoxin"/>
    <property type="match status" value="1"/>
</dbReference>
<feature type="domain" description="DSBA-like thioredoxin" evidence="1">
    <location>
        <begin position="6"/>
        <end position="179"/>
    </location>
</feature>